<evidence type="ECO:0000256" key="4">
    <source>
        <dbReference type="ARBA" id="ARBA00022970"/>
    </source>
</evidence>
<accession>A0A8I6XWM8</accession>
<protein>
    <recommendedName>
        <fullName evidence="8">Amino acid transporter transmembrane domain-containing protein</fullName>
    </recommendedName>
</protein>
<dbReference type="AlphaFoldDB" id="A0A8I6XWM8"/>
<evidence type="ECO:0000256" key="1">
    <source>
        <dbReference type="ARBA" id="ARBA00004370"/>
    </source>
</evidence>
<evidence type="ECO:0000256" key="6">
    <source>
        <dbReference type="ARBA" id="ARBA00023136"/>
    </source>
</evidence>
<comment type="subcellular location">
    <subcellularLocation>
        <location evidence="1">Membrane</location>
    </subcellularLocation>
</comment>
<evidence type="ECO:0000313" key="9">
    <source>
        <dbReference type="EnsemblPlants" id="HORVU.MOREX.r3.6HG0610800.1"/>
    </source>
</evidence>
<reference evidence="10" key="1">
    <citation type="journal article" date="2012" name="Nature">
        <title>A physical, genetic and functional sequence assembly of the barley genome.</title>
        <authorList>
            <consortium name="The International Barley Genome Sequencing Consortium"/>
            <person name="Mayer K.F."/>
            <person name="Waugh R."/>
            <person name="Brown J.W."/>
            <person name="Schulman A."/>
            <person name="Langridge P."/>
            <person name="Platzer M."/>
            <person name="Fincher G.B."/>
            <person name="Muehlbauer G.J."/>
            <person name="Sato K."/>
            <person name="Close T.J."/>
            <person name="Wise R.P."/>
            <person name="Stein N."/>
        </authorList>
    </citation>
    <scope>NUCLEOTIDE SEQUENCE [LARGE SCALE GENOMIC DNA]</scope>
    <source>
        <strain evidence="10">cv. Morex</strain>
    </source>
</reference>
<feature type="transmembrane region" description="Helical" evidence="7">
    <location>
        <begin position="436"/>
        <end position="462"/>
    </location>
</feature>
<dbReference type="Pfam" id="PF01490">
    <property type="entry name" value="Aa_trans"/>
    <property type="match status" value="1"/>
</dbReference>
<feature type="transmembrane region" description="Helical" evidence="7">
    <location>
        <begin position="292"/>
        <end position="312"/>
    </location>
</feature>
<reference evidence="9" key="2">
    <citation type="submission" date="2020-10" db="EMBL/GenBank/DDBJ databases">
        <authorList>
            <person name="Scholz U."/>
            <person name="Mascher M."/>
            <person name="Fiebig A."/>
        </authorList>
    </citation>
    <scope>NUCLEOTIDE SEQUENCE [LARGE SCALE GENOMIC DNA]</scope>
    <source>
        <strain evidence="9">cv. Morex</strain>
    </source>
</reference>
<keyword evidence="5 7" id="KW-1133">Transmembrane helix</keyword>
<sequence length="467" mass="49221">MGGGRTGRGRGDRQAEPLLDKLSGSSYDLSEEHPVKRTGTVWTAMAHVITAVIGSGVLSLAWSVAQLGWVGGPAAMVLFAGVTVVQSSLLADCYISRDPERGAAVRNRSYVDAVKLYLGEKSQVLSGVFLGFSLFGNSVVYTLTSAASMRAIERANCYHREGHGAPCCAAAGGGGSSDAYYMLMFGLAQAALSQIPDFHSMAWLSVFAAAMSFSYSFIGFGLGAAKVIDNGVIKGAIGGVSLVSPTQKVWRVAQALGDIAFAYPFSLVLLEIEDTLGSPPAESETMKAASRASIAVTTFFYLGCGCFGYAAFGDGTPGNLLAGFGEPYWLVGLANLCVVLHLLGGYQVYAQPMFALVERRFGAGVAEIPLLGRVTVARLCFRTANVAAATAVAVWFPYFNQVVGLIGAFTFWPLAIHFPVQMYLAQGKVAPWTRRWIAIQAFSAACLIACGFASVGSAMGVFSPERS</sequence>
<dbReference type="PANTHER" id="PTHR48017">
    <property type="entry name" value="OS05G0424000 PROTEIN-RELATED"/>
    <property type="match status" value="1"/>
</dbReference>
<evidence type="ECO:0000256" key="2">
    <source>
        <dbReference type="ARBA" id="ARBA00022448"/>
    </source>
</evidence>
<dbReference type="Gramene" id="HORVU.MOREX.r3.6HG0610800.1">
    <property type="protein sequence ID" value="HORVU.MOREX.r3.6HG0610800.1"/>
    <property type="gene ID" value="HORVU.MOREX.r3.6HG0610800"/>
</dbReference>
<evidence type="ECO:0000256" key="5">
    <source>
        <dbReference type="ARBA" id="ARBA00022989"/>
    </source>
</evidence>
<evidence type="ECO:0000256" key="3">
    <source>
        <dbReference type="ARBA" id="ARBA00022692"/>
    </source>
</evidence>
<reference evidence="9" key="3">
    <citation type="submission" date="2022-01" db="UniProtKB">
        <authorList>
            <consortium name="EnsemblPlants"/>
        </authorList>
    </citation>
    <scope>IDENTIFICATION</scope>
    <source>
        <strain evidence="9">subsp. vulgare</strain>
    </source>
</reference>
<gene>
    <name evidence="9" type="primary">LOC123401058</name>
</gene>
<keyword evidence="3 7" id="KW-0812">Transmembrane</keyword>
<evidence type="ECO:0000313" key="10">
    <source>
        <dbReference type="Proteomes" id="UP000011116"/>
    </source>
</evidence>
<dbReference type="GO" id="GO:0003333">
    <property type="term" value="P:amino acid transmembrane transport"/>
    <property type="evidence" value="ECO:0000318"/>
    <property type="project" value="GO_Central"/>
</dbReference>
<feature type="transmembrane region" description="Helical" evidence="7">
    <location>
        <begin position="70"/>
        <end position="91"/>
    </location>
</feature>
<feature type="domain" description="Amino acid transporter transmembrane" evidence="8">
    <location>
        <begin position="37"/>
        <end position="457"/>
    </location>
</feature>
<dbReference type="RefSeq" id="XP_044950705.1">
    <property type="nucleotide sequence ID" value="XM_045094770.1"/>
</dbReference>
<dbReference type="InterPro" id="IPR013057">
    <property type="entry name" value="AA_transpt_TM"/>
</dbReference>
<feature type="transmembrane region" description="Helical" evidence="7">
    <location>
        <begin position="328"/>
        <end position="349"/>
    </location>
</feature>
<dbReference type="KEGG" id="hvg:123401058"/>
<feature type="transmembrane region" description="Helical" evidence="7">
    <location>
        <begin position="202"/>
        <end position="225"/>
    </location>
</feature>
<dbReference type="EnsemblPlants" id="HORVU.MOREX.r3.6HG0610800.1">
    <property type="protein sequence ID" value="HORVU.MOREX.r3.6HG0610800.1"/>
    <property type="gene ID" value="HORVU.MOREX.r3.6HG0610800"/>
</dbReference>
<dbReference type="GeneID" id="123401058"/>
<proteinExistence type="predicted"/>
<dbReference type="SMR" id="A0A8I6XWM8"/>
<feature type="transmembrane region" description="Helical" evidence="7">
    <location>
        <begin position="41"/>
        <end position="64"/>
    </location>
</feature>
<feature type="transmembrane region" description="Helical" evidence="7">
    <location>
        <begin position="124"/>
        <end position="144"/>
    </location>
</feature>
<organism evidence="9 10">
    <name type="scientific">Hordeum vulgare subsp. vulgare</name>
    <name type="common">Domesticated barley</name>
    <dbReference type="NCBI Taxonomy" id="112509"/>
    <lineage>
        <taxon>Eukaryota</taxon>
        <taxon>Viridiplantae</taxon>
        <taxon>Streptophyta</taxon>
        <taxon>Embryophyta</taxon>
        <taxon>Tracheophyta</taxon>
        <taxon>Spermatophyta</taxon>
        <taxon>Magnoliopsida</taxon>
        <taxon>Liliopsida</taxon>
        <taxon>Poales</taxon>
        <taxon>Poaceae</taxon>
        <taxon>BOP clade</taxon>
        <taxon>Pooideae</taxon>
        <taxon>Triticodae</taxon>
        <taxon>Triticeae</taxon>
        <taxon>Hordeinae</taxon>
        <taxon>Hordeum</taxon>
    </lineage>
</organism>
<dbReference type="Gramene" id="HORVU.MOREX.r2.6HG0506530.1">
    <property type="protein sequence ID" value="HORVU.MOREX.r2.6HG0506530.1"/>
    <property type="gene ID" value="HORVU.MOREX.r2.6HG0506530"/>
</dbReference>
<dbReference type="OrthoDB" id="40134at2759"/>
<evidence type="ECO:0000259" key="8">
    <source>
        <dbReference type="Pfam" id="PF01490"/>
    </source>
</evidence>
<feature type="transmembrane region" description="Helical" evidence="7">
    <location>
        <begin position="402"/>
        <end position="424"/>
    </location>
</feature>
<dbReference type="GO" id="GO:0015171">
    <property type="term" value="F:amino acid transmembrane transporter activity"/>
    <property type="evidence" value="ECO:0000318"/>
    <property type="project" value="GO_Central"/>
</dbReference>
<dbReference type="Proteomes" id="UP000011116">
    <property type="component" value="Chromosome 6H"/>
</dbReference>
<dbReference type="OMA" id="ADCYIFH"/>
<keyword evidence="4" id="KW-0029">Amino-acid transport</keyword>
<keyword evidence="10" id="KW-1185">Reference proteome</keyword>
<dbReference type="GO" id="GO:0016020">
    <property type="term" value="C:membrane"/>
    <property type="evidence" value="ECO:0000318"/>
    <property type="project" value="GO_Central"/>
</dbReference>
<name>A0A8I6XWM8_HORVV</name>
<keyword evidence="2" id="KW-0813">Transport</keyword>
<keyword evidence="6 7" id="KW-0472">Membrane</keyword>
<evidence type="ECO:0000256" key="7">
    <source>
        <dbReference type="SAM" id="Phobius"/>
    </source>
</evidence>